<dbReference type="PANTHER" id="PTHR36934">
    <property type="entry name" value="BLR0278 PROTEIN"/>
    <property type="match status" value="1"/>
</dbReference>
<comment type="caution">
    <text evidence="2">The sequence shown here is derived from an EMBL/GenBank/DDBJ whole genome shotgun (WGS) entry which is preliminary data.</text>
</comment>
<name>A0A645GMR6_9ZZZZ</name>
<dbReference type="SUPFAM" id="SSF54637">
    <property type="entry name" value="Thioesterase/thiol ester dehydrase-isomerase"/>
    <property type="match status" value="1"/>
</dbReference>
<proteinExistence type="predicted"/>
<gene>
    <name evidence="2" type="ORF">SDC9_175682</name>
</gene>
<dbReference type="PANTHER" id="PTHR36934:SF1">
    <property type="entry name" value="THIOESTERASE DOMAIN-CONTAINING PROTEIN"/>
    <property type="match status" value="1"/>
</dbReference>
<protein>
    <recommendedName>
        <fullName evidence="1">Fluoroacetyl-CoA-specific thioesterase-like domain-containing protein</fullName>
    </recommendedName>
</protein>
<evidence type="ECO:0000313" key="2">
    <source>
        <dbReference type="EMBL" id="MPN28241.1"/>
    </source>
</evidence>
<organism evidence="2">
    <name type="scientific">bioreactor metagenome</name>
    <dbReference type="NCBI Taxonomy" id="1076179"/>
    <lineage>
        <taxon>unclassified sequences</taxon>
        <taxon>metagenomes</taxon>
        <taxon>ecological metagenomes</taxon>
    </lineage>
</organism>
<reference evidence="2" key="1">
    <citation type="submission" date="2019-08" db="EMBL/GenBank/DDBJ databases">
        <authorList>
            <person name="Kucharzyk K."/>
            <person name="Murdoch R.W."/>
            <person name="Higgins S."/>
            <person name="Loffler F."/>
        </authorList>
    </citation>
    <scope>NUCLEOTIDE SEQUENCE</scope>
</reference>
<dbReference type="InterPro" id="IPR029069">
    <property type="entry name" value="HotDog_dom_sf"/>
</dbReference>
<sequence>METGKKLIIEKLVTETDTAEYYGSGLLKVFATPAMIALMEKSAHLLAKFSLPSNQDTVGIEVNIKHTRATPLGAKVYAEAELIEVDNKKLTFSVTAFDEMGEIGRGTHMRYIINPSKFMDKIS</sequence>
<dbReference type="PIRSF" id="PIRSF014972">
    <property type="entry name" value="FlK"/>
    <property type="match status" value="1"/>
</dbReference>
<accession>A0A645GMR6</accession>
<dbReference type="InterPro" id="IPR025540">
    <property type="entry name" value="FlK"/>
</dbReference>
<feature type="domain" description="Fluoroacetyl-CoA-specific thioesterase-like" evidence="1">
    <location>
        <begin position="13"/>
        <end position="114"/>
    </location>
</feature>
<dbReference type="EMBL" id="VSSQ01078460">
    <property type="protein sequence ID" value="MPN28241.1"/>
    <property type="molecule type" value="Genomic_DNA"/>
</dbReference>
<dbReference type="Gene3D" id="3.10.129.10">
    <property type="entry name" value="Hotdog Thioesterase"/>
    <property type="match status" value="1"/>
</dbReference>
<dbReference type="AlphaFoldDB" id="A0A645GMR6"/>
<evidence type="ECO:0000259" key="1">
    <source>
        <dbReference type="Pfam" id="PF22636"/>
    </source>
</evidence>
<dbReference type="InterPro" id="IPR054485">
    <property type="entry name" value="FlK-like_dom"/>
</dbReference>
<dbReference type="Pfam" id="PF22636">
    <property type="entry name" value="FlK"/>
    <property type="match status" value="1"/>
</dbReference>